<keyword evidence="6 10" id="KW-0547">Nucleotide-binding</keyword>
<comment type="subcellular location">
    <subcellularLocation>
        <location evidence="10 11">Cytoplasm</location>
    </subcellularLocation>
</comment>
<dbReference type="InterPro" id="IPR022631">
    <property type="entry name" value="ADOMET_SYNTHASE_CS"/>
</dbReference>
<gene>
    <name evidence="10" type="primary">metK</name>
    <name evidence="16" type="ORF">EV664_11847</name>
</gene>
<dbReference type="Pfam" id="PF00438">
    <property type="entry name" value="S-AdoMet_synt_N"/>
    <property type="match status" value="1"/>
</dbReference>
<evidence type="ECO:0000259" key="14">
    <source>
        <dbReference type="Pfam" id="PF02772"/>
    </source>
</evidence>
<dbReference type="FunFam" id="3.30.300.10:FF:000003">
    <property type="entry name" value="S-adenosylmethionine synthase"/>
    <property type="match status" value="1"/>
</dbReference>
<protein>
    <recommendedName>
        <fullName evidence="10">S-adenosylmethionine synthase</fullName>
        <shortName evidence="10">AdoMet synthase</shortName>
        <ecNumber evidence="10">2.5.1.6</ecNumber>
    </recommendedName>
    <alternativeName>
        <fullName evidence="10">MAT</fullName>
    </alternativeName>
    <alternativeName>
        <fullName evidence="10">Methionine adenosyltransferase</fullName>
    </alternativeName>
</protein>
<dbReference type="GO" id="GO:0006730">
    <property type="term" value="P:one-carbon metabolic process"/>
    <property type="evidence" value="ECO:0007669"/>
    <property type="project" value="UniProtKB-KW"/>
</dbReference>
<feature type="binding site" description="in other chain" evidence="10">
    <location>
        <position position="57"/>
    </location>
    <ligand>
        <name>L-methionine</name>
        <dbReference type="ChEBI" id="CHEBI:57844"/>
        <note>ligand shared between two neighboring subunits</note>
    </ligand>
</feature>
<accession>A0A4V3BS63</accession>
<comment type="cofactor">
    <cofactor evidence="10">
        <name>Mg(2+)</name>
        <dbReference type="ChEBI" id="CHEBI:18420"/>
    </cofactor>
    <text evidence="10">Binds 2 divalent ions per subunit.</text>
</comment>
<dbReference type="InterPro" id="IPR002133">
    <property type="entry name" value="S-AdoMet_synthetase"/>
</dbReference>
<dbReference type="EMBL" id="SNWD01000018">
    <property type="protein sequence ID" value="TDN78288.1"/>
    <property type="molecule type" value="Genomic_DNA"/>
</dbReference>
<evidence type="ECO:0000256" key="11">
    <source>
        <dbReference type="RuleBase" id="RU000542"/>
    </source>
</evidence>
<feature type="domain" description="S-adenosylmethionine synthetase C-terminal" evidence="15">
    <location>
        <begin position="246"/>
        <end position="390"/>
    </location>
</feature>
<comment type="function">
    <text evidence="10">Catalyzes the formation of S-adenosylmethionine (AdoMet) from methionine and ATP. The overall synthetic reaction is composed of two sequential steps, AdoMet formation and the subsequent tripolyphosphate hydrolysis which occurs prior to release of AdoMet from the enzyme.</text>
</comment>
<sequence length="407" mass="44122">MRSSYLFTSESVSEGHPDKVSDQISDAIVDLFLSKDPEARIACETLTTTNRVVLAGEIRCKGVYENDEWAPGALDEIETTVRNVVREIGYEQDGFHWETFEFQNYLHGQSAHIAQGVDASGNKDEGAGDQGIMFGYAVADTPDLMPATLDYSHKILQRMAADRKSGKAPFLEPDAKSQVTLRFEDDRPVACTAIVVSTQHAPGYDKGEKEAELKNYVKAVIADILPAELLSDATEYHINPTGTFEIGGPDGDAGLTGRKIIVDTYGGAAPHGGGAFSGKDPTKVDRSAAYITRYLAKNIVAAGLARRCTIQLAYAIGVSKPLSIYVDTHGTGTVDEVKIEDAIRANPKLGGLTPRGIRTHLQLNKPIYRPSAAYGHFGRKAEGDMFPWERTDLVEDLKQALTAETAG</sequence>
<dbReference type="AlphaFoldDB" id="A0A4V3BS63"/>
<dbReference type="Pfam" id="PF02772">
    <property type="entry name" value="S-AdoMet_synt_M"/>
    <property type="match status" value="1"/>
</dbReference>
<feature type="domain" description="S-adenosylmethionine synthetase central" evidence="14">
    <location>
        <begin position="125"/>
        <end position="244"/>
    </location>
</feature>
<dbReference type="InterPro" id="IPR022630">
    <property type="entry name" value="S-AdoMet_synt_C"/>
</dbReference>
<feature type="binding site" evidence="10">
    <location>
        <position position="252"/>
    </location>
    <ligand>
        <name>L-methionine</name>
        <dbReference type="ChEBI" id="CHEBI:57844"/>
        <note>ligand shared between two neighboring subunits</note>
    </ligand>
</feature>
<comment type="catalytic activity">
    <reaction evidence="10">
        <text>L-methionine + ATP + H2O = S-adenosyl-L-methionine + phosphate + diphosphate</text>
        <dbReference type="Rhea" id="RHEA:21080"/>
        <dbReference type="ChEBI" id="CHEBI:15377"/>
        <dbReference type="ChEBI" id="CHEBI:30616"/>
        <dbReference type="ChEBI" id="CHEBI:33019"/>
        <dbReference type="ChEBI" id="CHEBI:43474"/>
        <dbReference type="ChEBI" id="CHEBI:57844"/>
        <dbReference type="ChEBI" id="CHEBI:59789"/>
        <dbReference type="EC" id="2.5.1.6"/>
    </reaction>
</comment>
<feature type="binding site" evidence="10">
    <location>
        <position position="275"/>
    </location>
    <ligand>
        <name>ATP</name>
        <dbReference type="ChEBI" id="CHEBI:30616"/>
        <note>ligand shared between two neighboring subunits</note>
    </ligand>
</feature>
<evidence type="ECO:0000256" key="7">
    <source>
        <dbReference type="ARBA" id="ARBA00022840"/>
    </source>
</evidence>
<feature type="domain" description="S-adenosylmethionine synthetase N-terminal" evidence="13">
    <location>
        <begin position="5"/>
        <end position="111"/>
    </location>
</feature>
<dbReference type="GO" id="GO:0005524">
    <property type="term" value="F:ATP binding"/>
    <property type="evidence" value="ECO:0007669"/>
    <property type="project" value="UniProtKB-UniRule"/>
</dbReference>
<evidence type="ECO:0000313" key="17">
    <source>
        <dbReference type="Proteomes" id="UP000295493"/>
    </source>
</evidence>
<dbReference type="Pfam" id="PF02773">
    <property type="entry name" value="S-AdoMet_synt_C"/>
    <property type="match status" value="1"/>
</dbReference>
<keyword evidence="5 10" id="KW-0479">Metal-binding</keyword>
<dbReference type="GO" id="GO:0006556">
    <property type="term" value="P:S-adenosylmethionine biosynthetic process"/>
    <property type="evidence" value="ECO:0007669"/>
    <property type="project" value="UniProtKB-UniRule"/>
</dbReference>
<dbReference type="UniPathway" id="UPA00315">
    <property type="reaction ID" value="UER00080"/>
</dbReference>
<evidence type="ECO:0000256" key="9">
    <source>
        <dbReference type="ARBA" id="ARBA00022958"/>
    </source>
</evidence>
<evidence type="ECO:0000259" key="15">
    <source>
        <dbReference type="Pfam" id="PF02773"/>
    </source>
</evidence>
<dbReference type="Proteomes" id="UP000295493">
    <property type="component" value="Unassembled WGS sequence"/>
</dbReference>
<evidence type="ECO:0000256" key="8">
    <source>
        <dbReference type="ARBA" id="ARBA00022842"/>
    </source>
</evidence>
<evidence type="ECO:0000256" key="6">
    <source>
        <dbReference type="ARBA" id="ARBA00022741"/>
    </source>
</evidence>
<dbReference type="PIRSF" id="PIRSF000497">
    <property type="entry name" value="MAT"/>
    <property type="match status" value="1"/>
</dbReference>
<evidence type="ECO:0000256" key="12">
    <source>
        <dbReference type="RuleBase" id="RU004462"/>
    </source>
</evidence>
<dbReference type="HAMAP" id="MF_00086">
    <property type="entry name" value="S_AdoMet_synth1"/>
    <property type="match status" value="1"/>
</dbReference>
<dbReference type="PROSITE" id="PS00376">
    <property type="entry name" value="ADOMET_SYNTHASE_1"/>
    <property type="match status" value="1"/>
</dbReference>
<feature type="binding site" evidence="10">
    <location>
        <position position="279"/>
    </location>
    <ligand>
        <name>ATP</name>
        <dbReference type="ChEBI" id="CHEBI:30616"/>
        <note>ligand shared between two neighboring subunits</note>
    </ligand>
</feature>
<comment type="cofactor">
    <cofactor evidence="10">
        <name>K(+)</name>
        <dbReference type="ChEBI" id="CHEBI:29103"/>
    </cofactor>
    <text evidence="10">Binds 1 potassium ion per subunit.</text>
</comment>
<feature type="binding site" description="in other chain" evidence="10">
    <location>
        <position position="109"/>
    </location>
    <ligand>
        <name>L-methionine</name>
        <dbReference type="ChEBI" id="CHEBI:57844"/>
        <note>ligand shared between two neighboring subunits</note>
    </ligand>
</feature>
<dbReference type="OrthoDB" id="9801686at2"/>
<comment type="pathway">
    <text evidence="1 10">Amino-acid biosynthesis; S-adenosyl-L-methionine biosynthesis; S-adenosyl-L-methionine from L-methionine: step 1/1.</text>
</comment>
<dbReference type="PROSITE" id="PS00377">
    <property type="entry name" value="ADOMET_SYNTHASE_2"/>
    <property type="match status" value="1"/>
</dbReference>
<comment type="caution">
    <text evidence="10">Lacks conserved residue(s) required for the propagation of feature annotation.</text>
</comment>
<name>A0A4V3BS63_9SPHN</name>
<comment type="similarity">
    <text evidence="2 10 12">Belongs to the AdoMet synthase family.</text>
</comment>
<dbReference type="SUPFAM" id="SSF55973">
    <property type="entry name" value="S-adenosylmethionine synthetase"/>
    <property type="match status" value="3"/>
</dbReference>
<dbReference type="InterPro" id="IPR022629">
    <property type="entry name" value="S-AdoMet_synt_central"/>
</dbReference>
<evidence type="ECO:0000256" key="1">
    <source>
        <dbReference type="ARBA" id="ARBA00005224"/>
    </source>
</evidence>
<evidence type="ECO:0000259" key="13">
    <source>
        <dbReference type="Pfam" id="PF00438"/>
    </source>
</evidence>
<dbReference type="GO" id="GO:0000287">
    <property type="term" value="F:magnesium ion binding"/>
    <property type="evidence" value="ECO:0007669"/>
    <property type="project" value="UniProtKB-UniRule"/>
</dbReference>
<dbReference type="GO" id="GO:0005737">
    <property type="term" value="C:cytoplasm"/>
    <property type="evidence" value="ECO:0007669"/>
    <property type="project" value="UniProtKB-SubCell"/>
</dbReference>
<evidence type="ECO:0000256" key="10">
    <source>
        <dbReference type="HAMAP-Rule" id="MF_00086"/>
    </source>
</evidence>
<keyword evidence="4 10" id="KW-0808">Transferase</keyword>
<evidence type="ECO:0000313" key="16">
    <source>
        <dbReference type="EMBL" id="TDN78288.1"/>
    </source>
</evidence>
<dbReference type="RefSeq" id="WP_133497046.1">
    <property type="nucleotide sequence ID" value="NZ_BMLU01000017.1"/>
</dbReference>
<comment type="subunit">
    <text evidence="10">Homotetramer; dimer of dimers.</text>
</comment>
<dbReference type="GO" id="GO:0004478">
    <property type="term" value="F:methionine adenosyltransferase activity"/>
    <property type="evidence" value="ECO:0007669"/>
    <property type="project" value="UniProtKB-UniRule"/>
</dbReference>
<dbReference type="InterPro" id="IPR022628">
    <property type="entry name" value="S-AdoMet_synt_N"/>
</dbReference>
<dbReference type="Gene3D" id="3.30.300.10">
    <property type="match status" value="3"/>
</dbReference>
<dbReference type="InterPro" id="IPR022636">
    <property type="entry name" value="S-AdoMet_synthetase_sfam"/>
</dbReference>
<proteinExistence type="inferred from homology"/>
<keyword evidence="17" id="KW-1185">Reference proteome</keyword>
<feature type="binding site" description="in other chain" evidence="10">
    <location>
        <position position="16"/>
    </location>
    <ligand>
        <name>ATP</name>
        <dbReference type="ChEBI" id="CHEBI:30616"/>
        <note>ligand shared between two neighboring subunits</note>
    </ligand>
</feature>
<organism evidence="16 17">
    <name type="scientific">Stakelama pacifica</name>
    <dbReference type="NCBI Taxonomy" id="517720"/>
    <lineage>
        <taxon>Bacteria</taxon>
        <taxon>Pseudomonadati</taxon>
        <taxon>Pseudomonadota</taxon>
        <taxon>Alphaproteobacteria</taxon>
        <taxon>Sphingomonadales</taxon>
        <taxon>Sphingomonadaceae</taxon>
        <taxon>Stakelama</taxon>
    </lineage>
</organism>
<dbReference type="EC" id="2.5.1.6" evidence="10"/>
<comment type="caution">
    <text evidence="16">The sequence shown here is derived from an EMBL/GenBank/DDBJ whole genome shotgun (WGS) entry which is preliminary data.</text>
</comment>
<keyword evidence="8 10" id="KW-0460">Magnesium</keyword>
<evidence type="ECO:0000256" key="2">
    <source>
        <dbReference type="ARBA" id="ARBA00009685"/>
    </source>
</evidence>
<feature type="binding site" evidence="10">
    <location>
        <position position="44"/>
    </location>
    <ligand>
        <name>K(+)</name>
        <dbReference type="ChEBI" id="CHEBI:29103"/>
    </ligand>
</feature>
<keyword evidence="7 10" id="KW-0067">ATP-binding</keyword>
<dbReference type="PANTHER" id="PTHR11964">
    <property type="entry name" value="S-ADENOSYLMETHIONINE SYNTHETASE"/>
    <property type="match status" value="1"/>
</dbReference>
<dbReference type="CDD" id="cd18079">
    <property type="entry name" value="S-AdoMet_synt"/>
    <property type="match status" value="1"/>
</dbReference>
<feature type="binding site" evidence="10">
    <location>
        <position position="18"/>
    </location>
    <ligand>
        <name>Mg(2+)</name>
        <dbReference type="ChEBI" id="CHEBI:18420"/>
    </ligand>
</feature>
<reference evidence="16 17" key="1">
    <citation type="submission" date="2019-03" db="EMBL/GenBank/DDBJ databases">
        <title>Genomic Encyclopedia of Type Strains, Phase IV (KMG-IV): sequencing the most valuable type-strain genomes for metagenomic binning, comparative biology and taxonomic classification.</title>
        <authorList>
            <person name="Goeker M."/>
        </authorList>
    </citation>
    <scope>NUCLEOTIDE SEQUENCE [LARGE SCALE GENOMIC DNA]</scope>
    <source>
        <strain evidence="16 17">DSM 25059</strain>
    </source>
</reference>
<evidence type="ECO:0000256" key="3">
    <source>
        <dbReference type="ARBA" id="ARBA00022563"/>
    </source>
</evidence>
<keyword evidence="10" id="KW-0963">Cytoplasm</keyword>
<evidence type="ECO:0000256" key="4">
    <source>
        <dbReference type="ARBA" id="ARBA00022679"/>
    </source>
</evidence>
<evidence type="ECO:0000256" key="5">
    <source>
        <dbReference type="ARBA" id="ARBA00022723"/>
    </source>
</evidence>
<feature type="region of interest" description="Flexible loop" evidence="10">
    <location>
        <begin position="109"/>
        <end position="119"/>
    </location>
</feature>
<feature type="binding site" evidence="10">
    <location>
        <position position="252"/>
    </location>
    <ligand>
        <name>ATP</name>
        <dbReference type="ChEBI" id="CHEBI:30616"/>
        <note>ligand shared between two neighboring subunits</note>
    </ligand>
</feature>
<keyword evidence="3 10" id="KW-0554">One-carbon metabolism</keyword>
<feature type="binding site" description="in other chain" evidence="10">
    <location>
        <position position="283"/>
    </location>
    <ligand>
        <name>L-methionine</name>
        <dbReference type="ChEBI" id="CHEBI:57844"/>
        <note>ligand shared between two neighboring subunits</note>
    </ligand>
</feature>
<feature type="binding site" description="in other chain" evidence="10">
    <location>
        <begin position="258"/>
        <end position="259"/>
    </location>
    <ligand>
        <name>ATP</name>
        <dbReference type="ChEBI" id="CHEBI:30616"/>
        <note>ligand shared between two neighboring subunits</note>
    </ligand>
</feature>
<dbReference type="NCBIfam" id="TIGR01034">
    <property type="entry name" value="metK"/>
    <property type="match status" value="1"/>
</dbReference>
<keyword evidence="9 10" id="KW-0630">Potassium</keyword>
<feature type="binding site" description="in other chain" evidence="10">
    <location>
        <begin position="174"/>
        <end position="176"/>
    </location>
    <ligand>
        <name>ATP</name>
        <dbReference type="ChEBI" id="CHEBI:30616"/>
        <note>ligand shared between two neighboring subunits</note>
    </ligand>
</feature>